<evidence type="ECO:0000313" key="2">
    <source>
        <dbReference type="EMBL" id="OUZ99617.1"/>
    </source>
</evidence>
<dbReference type="STRING" id="56857.A0A200PN60"/>
<keyword evidence="3" id="KW-1185">Reference proteome</keyword>
<proteinExistence type="predicted"/>
<evidence type="ECO:0000313" key="3">
    <source>
        <dbReference type="Proteomes" id="UP000195402"/>
    </source>
</evidence>
<dbReference type="Proteomes" id="UP000195402">
    <property type="component" value="Unassembled WGS sequence"/>
</dbReference>
<comment type="caution">
    <text evidence="2">The sequence shown here is derived from an EMBL/GenBank/DDBJ whole genome shotgun (WGS) entry which is preliminary data.</text>
</comment>
<dbReference type="InterPro" id="IPR032675">
    <property type="entry name" value="LRR_dom_sf"/>
</dbReference>
<sequence length="299" mass="34046">MEEAVEMKCWDELVPDVLGLIFSKLTFLEVLIVIPMVCKSWGKAVSGPYCWQEIDIKKWSLQCRRPEHVDRMLRMLITRSSGCLRKLSVSSLSNDSIFSFIADHAGFLQTLRLPRSKISDCIVEQVAEKLSTITYLDVSHCTNIGARSLEAIGKNCKSLVELRRVMKPAEMEHSKLFQDDEAHAIATTMPKLKKLEVSNLLLTTVGVVEILLNCQELEFLDIRGCWYVMLDDKFLKEKCSFGLKVLGPDFIDCHGLVRNVRREVSQREALWEFRRMLQGLMGSAYSDSTAYLAWGLMAV</sequence>
<reference evidence="2 3" key="1">
    <citation type="journal article" date="2017" name="Mol. Plant">
        <title>The Genome of Medicinal Plant Macleaya cordata Provides New Insights into Benzylisoquinoline Alkaloids Metabolism.</title>
        <authorList>
            <person name="Liu X."/>
            <person name="Liu Y."/>
            <person name="Huang P."/>
            <person name="Ma Y."/>
            <person name="Qing Z."/>
            <person name="Tang Q."/>
            <person name="Cao H."/>
            <person name="Cheng P."/>
            <person name="Zheng Y."/>
            <person name="Yuan Z."/>
            <person name="Zhou Y."/>
            <person name="Liu J."/>
            <person name="Tang Z."/>
            <person name="Zhuo Y."/>
            <person name="Zhang Y."/>
            <person name="Yu L."/>
            <person name="Huang J."/>
            <person name="Yang P."/>
            <person name="Peng Q."/>
            <person name="Zhang J."/>
            <person name="Jiang W."/>
            <person name="Zhang Z."/>
            <person name="Lin K."/>
            <person name="Ro D.K."/>
            <person name="Chen X."/>
            <person name="Xiong X."/>
            <person name="Shang Y."/>
            <person name="Huang S."/>
            <person name="Zeng J."/>
        </authorList>
    </citation>
    <scope>NUCLEOTIDE SEQUENCE [LARGE SCALE GENOMIC DNA]</scope>
    <source>
        <strain evidence="3">cv. BLH2017</strain>
        <tissue evidence="2">Root</tissue>
    </source>
</reference>
<dbReference type="Pfam" id="PF00646">
    <property type="entry name" value="F-box"/>
    <property type="match status" value="1"/>
</dbReference>
<name>A0A200PN60_MACCD</name>
<dbReference type="EMBL" id="MVGT01004392">
    <property type="protein sequence ID" value="OUZ99617.1"/>
    <property type="molecule type" value="Genomic_DNA"/>
</dbReference>
<dbReference type="SUPFAM" id="SSF52047">
    <property type="entry name" value="RNI-like"/>
    <property type="match status" value="1"/>
</dbReference>
<gene>
    <name evidence="2" type="ORF">BVC80_9061g44</name>
</gene>
<dbReference type="InterPro" id="IPR001810">
    <property type="entry name" value="F-box_dom"/>
</dbReference>
<organism evidence="2 3">
    <name type="scientific">Macleaya cordata</name>
    <name type="common">Five-seeded plume-poppy</name>
    <name type="synonym">Bocconia cordata</name>
    <dbReference type="NCBI Taxonomy" id="56857"/>
    <lineage>
        <taxon>Eukaryota</taxon>
        <taxon>Viridiplantae</taxon>
        <taxon>Streptophyta</taxon>
        <taxon>Embryophyta</taxon>
        <taxon>Tracheophyta</taxon>
        <taxon>Spermatophyta</taxon>
        <taxon>Magnoliopsida</taxon>
        <taxon>Ranunculales</taxon>
        <taxon>Papaveraceae</taxon>
        <taxon>Papaveroideae</taxon>
        <taxon>Macleaya</taxon>
    </lineage>
</organism>
<dbReference type="OrthoDB" id="550575at2759"/>
<dbReference type="PANTHER" id="PTHR38926:SF70">
    <property type="entry name" value="F-BOX DOMAIN-CONTAINING PROTEIN"/>
    <property type="match status" value="1"/>
</dbReference>
<feature type="domain" description="F-box" evidence="1">
    <location>
        <begin position="10"/>
        <end position="52"/>
    </location>
</feature>
<dbReference type="PANTHER" id="PTHR38926">
    <property type="entry name" value="F-BOX DOMAIN CONTAINING PROTEIN, EXPRESSED"/>
    <property type="match status" value="1"/>
</dbReference>
<dbReference type="Gene3D" id="1.20.1280.50">
    <property type="match status" value="1"/>
</dbReference>
<evidence type="ECO:0000259" key="1">
    <source>
        <dbReference type="Pfam" id="PF00646"/>
    </source>
</evidence>
<dbReference type="InParanoid" id="A0A200PN60"/>
<protein>
    <submittedName>
        <fullName evidence="2">F-box domain</fullName>
    </submittedName>
</protein>
<dbReference type="AlphaFoldDB" id="A0A200PN60"/>
<accession>A0A200PN60</accession>
<dbReference type="Gene3D" id="3.80.10.10">
    <property type="entry name" value="Ribonuclease Inhibitor"/>
    <property type="match status" value="1"/>
</dbReference>
<dbReference type="FunFam" id="1.20.1280.50:FF:000022">
    <property type="entry name" value="F-box protein FBW2"/>
    <property type="match status" value="1"/>
</dbReference>